<dbReference type="EMBL" id="CP023778">
    <property type="protein sequence ID" value="ATL72324.1"/>
    <property type="molecule type" value="Genomic_DNA"/>
</dbReference>
<name>A0A291RYL4_9NOCA</name>
<evidence type="ECO:0008006" key="4">
    <source>
        <dbReference type="Google" id="ProtNLM"/>
    </source>
</evidence>
<keyword evidence="1" id="KW-1133">Transmembrane helix</keyword>
<protein>
    <recommendedName>
        <fullName evidence="4">DUF4307 domain-containing protein</fullName>
    </recommendedName>
</protein>
<evidence type="ECO:0000313" key="2">
    <source>
        <dbReference type="EMBL" id="ATL72324.1"/>
    </source>
</evidence>
<dbReference type="InterPro" id="IPR025443">
    <property type="entry name" value="DUF4307"/>
</dbReference>
<dbReference type="Pfam" id="PF14155">
    <property type="entry name" value="DUF4307"/>
    <property type="match status" value="1"/>
</dbReference>
<keyword evidence="1" id="KW-0812">Transmembrane</keyword>
<dbReference type="RefSeq" id="WP_098699135.1">
    <property type="nucleotide sequence ID" value="NZ_CP023778.1"/>
</dbReference>
<feature type="transmembrane region" description="Helical" evidence="1">
    <location>
        <begin position="29"/>
        <end position="50"/>
    </location>
</feature>
<keyword evidence="1" id="KW-0472">Membrane</keyword>
<dbReference type="GeneID" id="88362313"/>
<organism evidence="2 3">
    <name type="scientific">Nocardia terpenica</name>
    <dbReference type="NCBI Taxonomy" id="455432"/>
    <lineage>
        <taxon>Bacteria</taxon>
        <taxon>Bacillati</taxon>
        <taxon>Actinomycetota</taxon>
        <taxon>Actinomycetes</taxon>
        <taxon>Mycobacteriales</taxon>
        <taxon>Nocardiaceae</taxon>
        <taxon>Nocardia</taxon>
    </lineage>
</organism>
<proteinExistence type="predicted"/>
<sequence>MSEAPPDTDPSVTRVADRYGRSRRGPRRWVVYALGAVVVLLGLGVAYVGYRNFGPQDIEPDQLGYAIVDDSTLTVHFKVTRKHPDQAVVCFVRAMDSDGSEVGRREVLIPPSTSGTVELNPTVRSTARPANGNIYGCSNKVPAYLRPE</sequence>
<reference evidence="2 3" key="1">
    <citation type="submission" date="2017-10" db="EMBL/GenBank/DDBJ databases">
        <title>Comparative genomics between pathogenic Norcardia.</title>
        <authorList>
            <person name="Zeng L."/>
        </authorList>
    </citation>
    <scope>NUCLEOTIDE SEQUENCE [LARGE SCALE GENOMIC DNA]</scope>
    <source>
        <strain evidence="2 3">NC_YFY_NT001</strain>
    </source>
</reference>
<dbReference type="AlphaFoldDB" id="A0A291RYL4"/>
<evidence type="ECO:0000256" key="1">
    <source>
        <dbReference type="SAM" id="Phobius"/>
    </source>
</evidence>
<dbReference type="KEGG" id="ntp:CRH09_34170"/>
<accession>A0A291RYL4</accession>
<dbReference type="Proteomes" id="UP000221961">
    <property type="component" value="Chromosome"/>
</dbReference>
<gene>
    <name evidence="2" type="ORF">CRH09_34170</name>
</gene>
<evidence type="ECO:0000313" key="3">
    <source>
        <dbReference type="Proteomes" id="UP000221961"/>
    </source>
</evidence>